<evidence type="ECO:0000313" key="2">
    <source>
        <dbReference type="EMBL" id="PIO25416.1"/>
    </source>
</evidence>
<dbReference type="InterPro" id="IPR002347">
    <property type="entry name" value="SDR_fam"/>
</dbReference>
<organism evidence="2 3">
    <name type="scientific">Aquarana catesbeiana</name>
    <name type="common">American bullfrog</name>
    <name type="synonym">Rana catesbeiana</name>
    <dbReference type="NCBI Taxonomy" id="8400"/>
    <lineage>
        <taxon>Eukaryota</taxon>
        <taxon>Metazoa</taxon>
        <taxon>Chordata</taxon>
        <taxon>Craniata</taxon>
        <taxon>Vertebrata</taxon>
        <taxon>Euteleostomi</taxon>
        <taxon>Amphibia</taxon>
        <taxon>Batrachia</taxon>
        <taxon>Anura</taxon>
        <taxon>Neobatrachia</taxon>
        <taxon>Ranoidea</taxon>
        <taxon>Ranidae</taxon>
        <taxon>Aquarana</taxon>
    </lineage>
</organism>
<dbReference type="GO" id="GO:0008670">
    <property type="term" value="F:2,4-dienoyl-CoA reductase (NADPH) activity"/>
    <property type="evidence" value="ECO:0007669"/>
    <property type="project" value="TreeGrafter"/>
</dbReference>
<dbReference type="AlphaFoldDB" id="A0A2G9RC01"/>
<keyword evidence="3" id="KW-1185">Reference proteome</keyword>
<dbReference type="OrthoDB" id="2735536at2759"/>
<dbReference type="InterPro" id="IPR011009">
    <property type="entry name" value="Kinase-like_dom_sf"/>
</dbReference>
<name>A0A2G9RC01_AQUCT</name>
<dbReference type="Gene3D" id="3.40.50.720">
    <property type="entry name" value="NAD(P)-binding Rossmann-like Domain"/>
    <property type="match status" value="1"/>
</dbReference>
<dbReference type="GO" id="GO:0006635">
    <property type="term" value="P:fatty acid beta-oxidation"/>
    <property type="evidence" value="ECO:0007669"/>
    <property type="project" value="TreeGrafter"/>
</dbReference>
<dbReference type="EMBL" id="KV949034">
    <property type="protein sequence ID" value="PIO25416.1"/>
    <property type="molecule type" value="Genomic_DNA"/>
</dbReference>
<proteinExistence type="predicted"/>
<sequence>AVGCILAELLAHKPLLPGSSEIHQIDLIIQLLGTPNETIWPGFSKLPLVESHLACLQRTSCPVIMSNAHRLVLVLGGAGTVGSGIVKCLLEKGFQVAVISRENSRLEKLRNFVPTQYRDNLHTMVGDVGSEEGAQEAADALTSRVGKVTDVVSSLGFSWWQGGPPHTQTLQELQRVLDTLLLSTFTSWKSFFPLVKDDPNGTYTFITGGAGERLLMPGTGFLTLGAAGALAFSQVVREEYPDIPCKLNEVKINMGVALPERLGPGYVSHLEVGEAVASLVEKRRVSHTVLCANSTTDLKTLILEGKL</sequence>
<dbReference type="GO" id="GO:0005739">
    <property type="term" value="C:mitochondrion"/>
    <property type="evidence" value="ECO:0007669"/>
    <property type="project" value="TreeGrafter"/>
</dbReference>
<protein>
    <recommendedName>
        <fullName evidence="4">Peroxisomal trans-2-enoyl-CoA reductase</fullName>
    </recommendedName>
</protein>
<evidence type="ECO:0000313" key="3">
    <source>
        <dbReference type="Proteomes" id="UP000228934"/>
    </source>
</evidence>
<dbReference type="InterPro" id="IPR036291">
    <property type="entry name" value="NAD(P)-bd_dom_sf"/>
</dbReference>
<dbReference type="SUPFAM" id="SSF51735">
    <property type="entry name" value="NAD(P)-binding Rossmann-fold domains"/>
    <property type="match status" value="1"/>
</dbReference>
<dbReference type="CDD" id="cd05233">
    <property type="entry name" value="SDR_c"/>
    <property type="match status" value="1"/>
</dbReference>
<keyword evidence="1" id="KW-0560">Oxidoreductase</keyword>
<evidence type="ECO:0008006" key="4">
    <source>
        <dbReference type="Google" id="ProtNLM"/>
    </source>
</evidence>
<dbReference type="PANTHER" id="PTHR43658:SF5">
    <property type="entry name" value="SI:DKEY-238O13.4"/>
    <property type="match status" value="1"/>
</dbReference>
<dbReference type="Pfam" id="PF00106">
    <property type="entry name" value="adh_short"/>
    <property type="match status" value="1"/>
</dbReference>
<accession>A0A2G9RC01</accession>
<evidence type="ECO:0000256" key="1">
    <source>
        <dbReference type="ARBA" id="ARBA00023002"/>
    </source>
</evidence>
<dbReference type="Proteomes" id="UP000228934">
    <property type="component" value="Unassembled WGS sequence"/>
</dbReference>
<dbReference type="SUPFAM" id="SSF56112">
    <property type="entry name" value="Protein kinase-like (PK-like)"/>
    <property type="match status" value="1"/>
</dbReference>
<feature type="non-terminal residue" evidence="2">
    <location>
        <position position="1"/>
    </location>
</feature>
<gene>
    <name evidence="2" type="ORF">AB205_0124870</name>
</gene>
<dbReference type="Gene3D" id="1.10.510.10">
    <property type="entry name" value="Transferase(Phosphotransferase) domain 1"/>
    <property type="match status" value="1"/>
</dbReference>
<reference evidence="3" key="1">
    <citation type="journal article" date="2017" name="Nat. Commun.">
        <title>The North American bullfrog draft genome provides insight into hormonal regulation of long noncoding RNA.</title>
        <authorList>
            <person name="Hammond S.A."/>
            <person name="Warren R.L."/>
            <person name="Vandervalk B.P."/>
            <person name="Kucuk E."/>
            <person name="Khan H."/>
            <person name="Gibb E.A."/>
            <person name="Pandoh P."/>
            <person name="Kirk H."/>
            <person name="Zhao Y."/>
            <person name="Jones M."/>
            <person name="Mungall A.J."/>
            <person name="Coope R."/>
            <person name="Pleasance S."/>
            <person name="Moore R.A."/>
            <person name="Holt R.A."/>
            <person name="Round J.M."/>
            <person name="Ohora S."/>
            <person name="Walle B.V."/>
            <person name="Veldhoen N."/>
            <person name="Helbing C.C."/>
            <person name="Birol I."/>
        </authorList>
    </citation>
    <scope>NUCLEOTIDE SEQUENCE [LARGE SCALE GENOMIC DNA]</scope>
</reference>
<dbReference type="PANTHER" id="PTHR43658">
    <property type="entry name" value="SHORT-CHAIN DEHYDROGENASE/REDUCTASE"/>
    <property type="match status" value="1"/>
</dbReference>